<dbReference type="FunFam" id="3.40.50.2300:FF:000106">
    <property type="entry name" value="Glutamate receptor ionotropic, kainate"/>
    <property type="match status" value="1"/>
</dbReference>
<accession>A0A1B0DHH7</accession>
<sequence length="222" mass="25237">MPHIETRWEPISNTGLPSLNIHPHAQTMSRVIVDLVRAFDWKSFTIVYENAPYLVALSDLLKLYDPKGHTITVRQLDLGLQDNYRAVLRRIKVSEEKNIILHCSATILPEVLKQAQQVGIITDQHQFIITSPDLHTLDLEPYQYSGTNITGIRLIDPEDPRLVQVTDLWKNLHEEQGLELPESLLPNNIRTEVALTFDSVLIFADALNQLHGNKQLSPGKDI</sequence>
<evidence type="ECO:0000259" key="5">
    <source>
        <dbReference type="Pfam" id="PF01094"/>
    </source>
</evidence>
<evidence type="ECO:0000256" key="2">
    <source>
        <dbReference type="ARBA" id="ARBA00022692"/>
    </source>
</evidence>
<dbReference type="EMBL" id="AJVK01061125">
    <property type="status" value="NOT_ANNOTATED_CDS"/>
    <property type="molecule type" value="Genomic_DNA"/>
</dbReference>
<proteinExistence type="predicted"/>
<evidence type="ECO:0000256" key="4">
    <source>
        <dbReference type="ARBA" id="ARBA00023136"/>
    </source>
</evidence>
<dbReference type="Proteomes" id="UP000092462">
    <property type="component" value="Unassembled WGS sequence"/>
</dbReference>
<dbReference type="VEuPathDB" id="VectorBase:PPAI007611"/>
<keyword evidence="3" id="KW-1133">Transmembrane helix</keyword>
<name>A0A1B0DHH7_PHLPP</name>
<keyword evidence="7" id="KW-1185">Reference proteome</keyword>
<organism evidence="6 7">
    <name type="scientific">Phlebotomus papatasi</name>
    <name type="common">Sandfly</name>
    <dbReference type="NCBI Taxonomy" id="29031"/>
    <lineage>
        <taxon>Eukaryota</taxon>
        <taxon>Metazoa</taxon>
        <taxon>Ecdysozoa</taxon>
        <taxon>Arthropoda</taxon>
        <taxon>Hexapoda</taxon>
        <taxon>Insecta</taxon>
        <taxon>Pterygota</taxon>
        <taxon>Neoptera</taxon>
        <taxon>Endopterygota</taxon>
        <taxon>Diptera</taxon>
        <taxon>Nematocera</taxon>
        <taxon>Psychodoidea</taxon>
        <taxon>Psychodidae</taxon>
        <taxon>Phlebotomus</taxon>
        <taxon>Phlebotomus</taxon>
    </lineage>
</organism>
<reference evidence="6" key="1">
    <citation type="submission" date="2022-08" db="UniProtKB">
        <authorList>
            <consortium name="EnsemblMetazoa"/>
        </authorList>
    </citation>
    <scope>IDENTIFICATION</scope>
    <source>
        <strain evidence="6">Israel</strain>
    </source>
</reference>
<dbReference type="InterPro" id="IPR028082">
    <property type="entry name" value="Peripla_BP_I"/>
</dbReference>
<protein>
    <recommendedName>
        <fullName evidence="5">Receptor ligand binding region domain-containing protein</fullName>
    </recommendedName>
</protein>
<evidence type="ECO:0000313" key="6">
    <source>
        <dbReference type="EnsemblMetazoa" id="PPAI007611-PA"/>
    </source>
</evidence>
<dbReference type="Pfam" id="PF01094">
    <property type="entry name" value="ANF_receptor"/>
    <property type="match status" value="1"/>
</dbReference>
<dbReference type="EnsemblMetazoa" id="PPAI007611-RA">
    <property type="protein sequence ID" value="PPAI007611-PA"/>
    <property type="gene ID" value="PPAI007611"/>
</dbReference>
<keyword evidence="4" id="KW-0472">Membrane</keyword>
<evidence type="ECO:0000313" key="7">
    <source>
        <dbReference type="Proteomes" id="UP000092462"/>
    </source>
</evidence>
<keyword evidence="2" id="KW-0812">Transmembrane</keyword>
<evidence type="ECO:0000256" key="1">
    <source>
        <dbReference type="ARBA" id="ARBA00004370"/>
    </source>
</evidence>
<dbReference type="InterPro" id="IPR001828">
    <property type="entry name" value="ANF_lig-bd_rcpt"/>
</dbReference>
<dbReference type="VEuPathDB" id="VectorBase:PPAPM1_010102"/>
<feature type="domain" description="Receptor ligand binding region" evidence="5">
    <location>
        <begin position="19"/>
        <end position="214"/>
    </location>
</feature>
<dbReference type="SUPFAM" id="SSF53822">
    <property type="entry name" value="Periplasmic binding protein-like I"/>
    <property type="match status" value="1"/>
</dbReference>
<dbReference type="AlphaFoldDB" id="A0A1B0DHH7"/>
<dbReference type="GO" id="GO:0016020">
    <property type="term" value="C:membrane"/>
    <property type="evidence" value="ECO:0007669"/>
    <property type="project" value="UniProtKB-SubCell"/>
</dbReference>
<dbReference type="Gene3D" id="3.40.50.2300">
    <property type="match status" value="2"/>
</dbReference>
<evidence type="ECO:0000256" key="3">
    <source>
        <dbReference type="ARBA" id="ARBA00022989"/>
    </source>
</evidence>
<comment type="subcellular location">
    <subcellularLocation>
        <location evidence="1">Membrane</location>
    </subcellularLocation>
</comment>